<comment type="caution">
    <text evidence="1">The sequence shown here is derived from an EMBL/GenBank/DDBJ whole genome shotgun (WGS) entry which is preliminary data.</text>
</comment>
<evidence type="ECO:0000313" key="2">
    <source>
        <dbReference type="Proteomes" id="UP000247932"/>
    </source>
</evidence>
<organism evidence="1 2">
    <name type="scientific">Gilliamella apicola</name>
    <dbReference type="NCBI Taxonomy" id="1196095"/>
    <lineage>
        <taxon>Bacteria</taxon>
        <taxon>Pseudomonadati</taxon>
        <taxon>Pseudomonadota</taxon>
        <taxon>Gammaproteobacteria</taxon>
        <taxon>Orbales</taxon>
        <taxon>Orbaceae</taxon>
        <taxon>Gilliamella</taxon>
    </lineage>
</organism>
<evidence type="ECO:0000313" key="1">
    <source>
        <dbReference type="EMBL" id="PXZ06282.1"/>
    </source>
</evidence>
<dbReference type="AlphaFoldDB" id="A0A2V4DZF2"/>
<dbReference type="RefSeq" id="WP_110433848.1">
    <property type="nucleotide sequence ID" value="NZ_QGLR01000012.1"/>
</dbReference>
<dbReference type="Proteomes" id="UP000247932">
    <property type="component" value="Unassembled WGS sequence"/>
</dbReference>
<proteinExistence type="predicted"/>
<reference evidence="1 2" key="1">
    <citation type="submission" date="2018-05" db="EMBL/GenBank/DDBJ databases">
        <title>Reference genomes for bee gut microbiota database.</title>
        <authorList>
            <person name="Ellegaard K.M."/>
        </authorList>
    </citation>
    <scope>NUCLEOTIDE SEQUENCE [LARGE SCALE GENOMIC DNA]</scope>
    <source>
        <strain evidence="1 2">ESL0182</strain>
    </source>
</reference>
<protein>
    <submittedName>
        <fullName evidence="1">Uncharacterized protein</fullName>
    </submittedName>
</protein>
<dbReference type="OrthoDB" id="9554209at2"/>
<gene>
    <name evidence="1" type="ORF">DKK70_09840</name>
</gene>
<accession>A0A2V4DZF2</accession>
<keyword evidence="2" id="KW-1185">Reference proteome</keyword>
<name>A0A2V4DZF2_9GAMM</name>
<dbReference type="EMBL" id="QGLR01000012">
    <property type="protein sequence ID" value="PXZ06282.1"/>
    <property type="molecule type" value="Genomic_DNA"/>
</dbReference>
<sequence>MVIRKDINELFIQAVQKDQIFDYLTGQNGYEIRLNEAYMPTDIISATFKIDEYLKNNPNFDKKKIIDAFYKMSSDSEWSWLIVYYSAYFERRNMQFLPLNELYENVKSNKVQLCKNNNWICFNLAPRYNNLWDVIVFENNRFINDGYRLPKLE</sequence>